<feature type="compositionally biased region" description="Low complexity" evidence="1">
    <location>
        <begin position="15"/>
        <end position="37"/>
    </location>
</feature>
<feature type="domain" description="C2H2-type" evidence="2">
    <location>
        <begin position="84"/>
        <end position="113"/>
    </location>
</feature>
<protein>
    <recommendedName>
        <fullName evidence="2">C2H2-type domain-containing protein</fullName>
    </recommendedName>
</protein>
<dbReference type="AlphaFoldDB" id="A0A4U0WLD2"/>
<name>A0A4U0WLD2_9PEZI</name>
<dbReference type="Gene3D" id="3.30.160.60">
    <property type="entry name" value="Classic Zinc Finger"/>
    <property type="match status" value="1"/>
</dbReference>
<evidence type="ECO:0000313" key="4">
    <source>
        <dbReference type="Proteomes" id="UP000309340"/>
    </source>
</evidence>
<accession>A0A4U0WLD2</accession>
<dbReference type="OrthoDB" id="2687452at2759"/>
<keyword evidence="4" id="KW-1185">Reference proteome</keyword>
<dbReference type="SMART" id="SM00355">
    <property type="entry name" value="ZnF_C2H2"/>
    <property type="match status" value="2"/>
</dbReference>
<dbReference type="InterPro" id="IPR013087">
    <property type="entry name" value="Znf_C2H2_type"/>
</dbReference>
<reference evidence="3 4" key="1">
    <citation type="submission" date="2017-03" db="EMBL/GenBank/DDBJ databases">
        <title>Genomes of endolithic fungi from Antarctica.</title>
        <authorList>
            <person name="Coleine C."/>
            <person name="Masonjones S."/>
            <person name="Stajich J.E."/>
        </authorList>
    </citation>
    <scope>NUCLEOTIDE SEQUENCE [LARGE SCALE GENOMIC DNA]</scope>
    <source>
        <strain evidence="3 4">CCFEE 5184</strain>
    </source>
</reference>
<comment type="caution">
    <text evidence="3">The sequence shown here is derived from an EMBL/GenBank/DDBJ whole genome shotgun (WGS) entry which is preliminary data.</text>
</comment>
<dbReference type="Pfam" id="PF26176">
    <property type="entry name" value="zf_C2H2_17_2"/>
    <property type="match status" value="1"/>
</dbReference>
<proteinExistence type="predicted"/>
<dbReference type="Proteomes" id="UP000309340">
    <property type="component" value="Unassembled WGS sequence"/>
</dbReference>
<evidence type="ECO:0000259" key="2">
    <source>
        <dbReference type="SMART" id="SM00355"/>
    </source>
</evidence>
<feature type="domain" description="C2H2-type" evidence="2">
    <location>
        <begin position="49"/>
        <end position="76"/>
    </location>
</feature>
<dbReference type="EMBL" id="NAJQ01000888">
    <property type="protein sequence ID" value="TKA63954.1"/>
    <property type="molecule type" value="Genomic_DNA"/>
</dbReference>
<dbReference type="STRING" id="329884.A0A4U0WLD2"/>
<gene>
    <name evidence="3" type="ORF">B0A55_09506</name>
</gene>
<dbReference type="InterPro" id="IPR059095">
    <property type="entry name" value="Znf_C2H2_17_2nd"/>
</dbReference>
<evidence type="ECO:0000313" key="3">
    <source>
        <dbReference type="EMBL" id="TKA63954.1"/>
    </source>
</evidence>
<evidence type="ECO:0000256" key="1">
    <source>
        <dbReference type="SAM" id="MobiDB-lite"/>
    </source>
</evidence>
<organism evidence="3 4">
    <name type="scientific">Friedmanniomyces simplex</name>
    <dbReference type="NCBI Taxonomy" id="329884"/>
    <lineage>
        <taxon>Eukaryota</taxon>
        <taxon>Fungi</taxon>
        <taxon>Dikarya</taxon>
        <taxon>Ascomycota</taxon>
        <taxon>Pezizomycotina</taxon>
        <taxon>Dothideomycetes</taxon>
        <taxon>Dothideomycetidae</taxon>
        <taxon>Mycosphaerellales</taxon>
        <taxon>Teratosphaeriaceae</taxon>
        <taxon>Friedmanniomyces</taxon>
    </lineage>
</organism>
<sequence length="127" mass="14839">MSMQCSPYQPYPSVRQQYPIQSIQPRRQQPPSQQYYSEPAPRPPTTGQYVCLYAQCANARNFARYADLQRHVQVVHNPETLQRVDCEYPGCHRKGEHGFSRKDKMVDHMREVHKAEIPKRSPGRKSP</sequence>
<feature type="region of interest" description="Disordered" evidence="1">
    <location>
        <begin position="1"/>
        <end position="42"/>
    </location>
</feature>